<dbReference type="SUPFAM" id="SSF52058">
    <property type="entry name" value="L domain-like"/>
    <property type="match status" value="1"/>
</dbReference>
<proteinExistence type="predicted"/>
<feature type="region of interest" description="Disordered" evidence="3">
    <location>
        <begin position="284"/>
        <end position="326"/>
    </location>
</feature>
<dbReference type="SMART" id="SM00369">
    <property type="entry name" value="LRR_TYP"/>
    <property type="match status" value="4"/>
</dbReference>
<feature type="region of interest" description="Disordered" evidence="3">
    <location>
        <begin position="356"/>
        <end position="412"/>
    </location>
</feature>
<dbReference type="Pfam" id="PF13855">
    <property type="entry name" value="LRR_8"/>
    <property type="match status" value="1"/>
</dbReference>
<evidence type="ECO:0000256" key="3">
    <source>
        <dbReference type="SAM" id="MobiDB-lite"/>
    </source>
</evidence>
<keyword evidence="1" id="KW-0433">Leucine-rich repeat</keyword>
<dbReference type="PANTHER" id="PTHR46652:SF7">
    <property type="entry name" value="LEUCINE-RICH REPEAT AND IQ DOMAIN-CONTAINING PROTEIN 1"/>
    <property type="match status" value="1"/>
</dbReference>
<feature type="region of interest" description="Disordered" evidence="3">
    <location>
        <begin position="439"/>
        <end position="489"/>
    </location>
</feature>
<feature type="compositionally biased region" description="Basic and acidic residues" evidence="3">
    <location>
        <begin position="356"/>
        <end position="367"/>
    </location>
</feature>
<reference evidence="4 5" key="1">
    <citation type="submission" date="2019-01" db="EMBL/GenBank/DDBJ databases">
        <title>Sequencing of cultivated peanut Arachis hypogaea provides insights into genome evolution and oil improvement.</title>
        <authorList>
            <person name="Chen X."/>
        </authorList>
    </citation>
    <scope>NUCLEOTIDE SEQUENCE [LARGE SCALE GENOMIC DNA]</scope>
    <source>
        <strain evidence="5">cv. Fuhuasheng</strain>
        <tissue evidence="4">Leaves</tissue>
    </source>
</reference>
<feature type="compositionally biased region" description="Basic and acidic residues" evidence="3">
    <location>
        <begin position="439"/>
        <end position="449"/>
    </location>
</feature>
<dbReference type="AlphaFoldDB" id="A0A444Y766"/>
<dbReference type="Gene3D" id="3.80.10.10">
    <property type="entry name" value="Ribonuclease Inhibitor"/>
    <property type="match status" value="2"/>
</dbReference>
<dbReference type="STRING" id="3818.A0A444Y766"/>
<organism evidence="4 5">
    <name type="scientific">Arachis hypogaea</name>
    <name type="common">Peanut</name>
    <dbReference type="NCBI Taxonomy" id="3818"/>
    <lineage>
        <taxon>Eukaryota</taxon>
        <taxon>Viridiplantae</taxon>
        <taxon>Streptophyta</taxon>
        <taxon>Embryophyta</taxon>
        <taxon>Tracheophyta</taxon>
        <taxon>Spermatophyta</taxon>
        <taxon>Magnoliopsida</taxon>
        <taxon>eudicotyledons</taxon>
        <taxon>Gunneridae</taxon>
        <taxon>Pentapetalae</taxon>
        <taxon>rosids</taxon>
        <taxon>fabids</taxon>
        <taxon>Fabales</taxon>
        <taxon>Fabaceae</taxon>
        <taxon>Papilionoideae</taxon>
        <taxon>50 kb inversion clade</taxon>
        <taxon>dalbergioids sensu lato</taxon>
        <taxon>Dalbergieae</taxon>
        <taxon>Pterocarpus clade</taxon>
        <taxon>Arachis</taxon>
    </lineage>
</organism>
<evidence type="ECO:0000256" key="1">
    <source>
        <dbReference type="ARBA" id="ARBA00022614"/>
    </source>
</evidence>
<comment type="caution">
    <text evidence="4">The sequence shown here is derived from an EMBL/GenBank/DDBJ whole genome shotgun (WGS) entry which is preliminary data.</text>
</comment>
<dbReference type="EMBL" id="SDMP01000018">
    <property type="protein sequence ID" value="RYQ97788.1"/>
    <property type="molecule type" value="Genomic_DNA"/>
</dbReference>
<evidence type="ECO:0008006" key="6">
    <source>
        <dbReference type="Google" id="ProtNLM"/>
    </source>
</evidence>
<dbReference type="SMART" id="SM00365">
    <property type="entry name" value="LRR_SD22"/>
    <property type="match status" value="6"/>
</dbReference>
<keyword evidence="2" id="KW-0677">Repeat</keyword>
<dbReference type="Proteomes" id="UP000289738">
    <property type="component" value="Chromosome B08"/>
</dbReference>
<dbReference type="InterPro" id="IPR032675">
    <property type="entry name" value="LRR_dom_sf"/>
</dbReference>
<dbReference type="InterPro" id="IPR001611">
    <property type="entry name" value="Leu-rich_rpt"/>
</dbReference>
<accession>A0A444Y766</accession>
<sequence>MARLSLEQVLKDNNGDDPSSITSLQLNHKALSDLQQSGEARPQTQQPNFTRGTLSFSFFSERINLMGILIGFLSMVPQGLRSCVNLKWLSVLENKLETLEGIQGLTKLTVLNAGKNKLRSMDEVRSLVSLRALILNENEIVSICKLDELKELNTIVLSKNPIRKIGGALTKVKSITKLSLSHCQLQGIDCSLKSCVELRELRLAHNEIQSLPDELAQNSKLQNLDLGNNVITKWSELKVLKSLTNLRNLNLQGNPVASIEKVTRKVKKALPKLRIFNARPVDKDAKNEKCDDDGGNDFSVDQVGQNMKDSTKDKKRARFHGENEDDHAEVVGDLEFERKSSKKKKKTVDDFKKEVRVTDEENTDHNKKSTKKKPKNDDNPVDKELAPRENVTRIEKKHKKKQKNEKQSELDVIDDAEASFVELFNTGDTENLNHVDEMKQEKVPKDAKQVDSTSISFTKRKSTKTKSMESQSDPLLEIGMGGPSTWGDD</sequence>
<name>A0A444Y766_ARAHY</name>
<evidence type="ECO:0000313" key="5">
    <source>
        <dbReference type="Proteomes" id="UP000289738"/>
    </source>
</evidence>
<protein>
    <recommendedName>
        <fullName evidence="6">Protein phosphatase 1 regulatory subunit 7</fullName>
    </recommendedName>
</protein>
<gene>
    <name evidence="4" type="ORF">Ahy_B08g093866</name>
</gene>
<evidence type="ECO:0000313" key="4">
    <source>
        <dbReference type="EMBL" id="RYQ97788.1"/>
    </source>
</evidence>
<dbReference type="InterPro" id="IPR050836">
    <property type="entry name" value="SDS22/Internalin_LRR"/>
</dbReference>
<dbReference type="PROSITE" id="PS51450">
    <property type="entry name" value="LRR"/>
    <property type="match status" value="5"/>
</dbReference>
<keyword evidence="5" id="KW-1185">Reference proteome</keyword>
<feature type="compositionally biased region" description="Basic and acidic residues" evidence="3">
    <location>
        <begin position="375"/>
        <end position="394"/>
    </location>
</feature>
<dbReference type="PANTHER" id="PTHR46652">
    <property type="entry name" value="LEUCINE-RICH REPEAT AND IQ DOMAIN-CONTAINING PROTEIN 1-RELATED"/>
    <property type="match status" value="1"/>
</dbReference>
<dbReference type="InterPro" id="IPR003591">
    <property type="entry name" value="Leu-rich_rpt_typical-subtyp"/>
</dbReference>
<feature type="compositionally biased region" description="Gly residues" evidence="3">
    <location>
        <begin position="479"/>
        <end position="489"/>
    </location>
</feature>
<evidence type="ECO:0000256" key="2">
    <source>
        <dbReference type="ARBA" id="ARBA00022737"/>
    </source>
</evidence>